<dbReference type="AlphaFoldDB" id="A0A0M4EJ19"/>
<dbReference type="Proteomes" id="UP000494163">
    <property type="component" value="Chromosome 2R"/>
</dbReference>
<reference evidence="1 2" key="1">
    <citation type="submission" date="2015-08" db="EMBL/GenBank/DDBJ databases">
        <title>Ancestral chromatin configuration constrains chromatin evolution on differentiating sex chromosomes in Drosophila.</title>
        <authorList>
            <person name="Zhou Q."/>
            <person name="Bachtrog D."/>
        </authorList>
    </citation>
    <scope>NUCLEOTIDE SEQUENCE [LARGE SCALE GENOMIC DNA]</scope>
    <source>
        <tissue evidence="1">Whole larvae</tissue>
    </source>
</reference>
<dbReference type="InterPro" id="IPR016024">
    <property type="entry name" value="ARM-type_fold"/>
</dbReference>
<dbReference type="STRING" id="30019.A0A0M4EJ19"/>
<dbReference type="OrthoDB" id="409644at2759"/>
<dbReference type="SUPFAM" id="SSF48371">
    <property type="entry name" value="ARM repeat"/>
    <property type="match status" value="1"/>
</dbReference>
<gene>
    <name evidence="1" type="ORF">Dbus_chr2Rg771</name>
</gene>
<dbReference type="OMA" id="DPCRPHY"/>
<name>A0A0M4EJ19_DROBS</name>
<organism evidence="1 2">
    <name type="scientific">Drosophila busckii</name>
    <name type="common">Fruit fly</name>
    <dbReference type="NCBI Taxonomy" id="30019"/>
    <lineage>
        <taxon>Eukaryota</taxon>
        <taxon>Metazoa</taxon>
        <taxon>Ecdysozoa</taxon>
        <taxon>Arthropoda</taxon>
        <taxon>Hexapoda</taxon>
        <taxon>Insecta</taxon>
        <taxon>Pterygota</taxon>
        <taxon>Neoptera</taxon>
        <taxon>Endopterygota</taxon>
        <taxon>Diptera</taxon>
        <taxon>Brachycera</taxon>
        <taxon>Muscomorpha</taxon>
        <taxon>Ephydroidea</taxon>
        <taxon>Drosophilidae</taxon>
        <taxon>Drosophila</taxon>
    </lineage>
</organism>
<accession>A0A0M4EJ19</accession>
<proteinExistence type="predicted"/>
<keyword evidence="2" id="KW-1185">Reference proteome</keyword>
<sequence>MWEQLESYRNHFIQKDFKTLIKPSTINQQQQQEWKTFYEKRDYCKPCNQRCPGSSTYFDDRAQLAYGWFALPKLMKEMNSDVSLTHWRAIVSLSEFLLNPLNVQRAILEMDIVRKVKNAFMRMRLKHRKEQYNEVETYLRIFNIISRNLDGAEHIANRKCLMVEFYKILQKQEPLKEHMAAEILRNLTGKPKVLGIILADDENFASVAKIFKQDPCQRLYSTHLWHHLCDILEVAPEQGIELGLFELLHSRIFNRLPKFWDMTAKAFALLLRCEEGQRRFDEVDAIKMIYDIFEESYIKPTRKLPLQQVENYEYVLLMLLNGLHSKKALWRSREFTMLTCHVARLCVGRMKTPLNPRLQLYCLKALRELAVMPCTKRYMIDNWLTEIQEQETLDADTECARDGLVDWLRRDIADSS</sequence>
<dbReference type="EMBL" id="CP012524">
    <property type="protein sequence ID" value="ALC41192.1"/>
    <property type="molecule type" value="Genomic_DNA"/>
</dbReference>
<evidence type="ECO:0000313" key="2">
    <source>
        <dbReference type="Proteomes" id="UP000494163"/>
    </source>
</evidence>
<evidence type="ECO:0000313" key="1">
    <source>
        <dbReference type="EMBL" id="ALC41192.1"/>
    </source>
</evidence>
<protein>
    <submittedName>
        <fullName evidence="1">CG13501</fullName>
    </submittedName>
</protein>